<dbReference type="InterPro" id="IPR052158">
    <property type="entry name" value="INH-QAR"/>
</dbReference>
<organism evidence="6 7">
    <name type="scientific">Actinocatenispora comari</name>
    <dbReference type="NCBI Taxonomy" id="2807577"/>
    <lineage>
        <taxon>Bacteria</taxon>
        <taxon>Bacillati</taxon>
        <taxon>Actinomycetota</taxon>
        <taxon>Actinomycetes</taxon>
        <taxon>Micromonosporales</taxon>
        <taxon>Micromonosporaceae</taxon>
        <taxon>Actinocatenispora</taxon>
    </lineage>
</organism>
<evidence type="ECO:0000256" key="1">
    <source>
        <dbReference type="ARBA" id="ARBA00023015"/>
    </source>
</evidence>
<sequence length="345" mass="36394">MLRVVAVVVEPQASFELGCVADIFGIRRDGIPDWAEFLIAAERPGPVGAKAGYRIVVEHGLAAVDRADVVFVTGWPTPAEPSRALTDALVSAHARGSTIAGLCSGTYALAAAGLLDGRTATTHWSQTDDLARRYPLVRVTPDVLFVDHGDVATSGGAGAAADLALHIVRRRCGPELAATIARTMVLPPHRQGGQRQYAIDSRPRRQPDPFGGLLDWCVDHLADDLGLTAMARRAGVAPRTLHRRFQAHLGTSPAAWVQQQRIARAATLLQTTDLPVASVGAAVGMRDPTNFRARFRAGTGTNPSDYRRTFAEPRRTPSGPAIPAGRTPVAGAGQRSSSSSSAGSG</sequence>
<dbReference type="PANTHER" id="PTHR43130">
    <property type="entry name" value="ARAC-FAMILY TRANSCRIPTIONAL REGULATOR"/>
    <property type="match status" value="1"/>
</dbReference>
<dbReference type="Pfam" id="PF01965">
    <property type="entry name" value="DJ-1_PfpI"/>
    <property type="match status" value="1"/>
</dbReference>
<dbReference type="Gene3D" id="3.40.50.880">
    <property type="match status" value="1"/>
</dbReference>
<keyword evidence="1" id="KW-0805">Transcription regulation</keyword>
<feature type="compositionally biased region" description="Basic and acidic residues" evidence="4">
    <location>
        <begin position="305"/>
        <end position="315"/>
    </location>
</feature>
<dbReference type="SUPFAM" id="SSF52317">
    <property type="entry name" value="Class I glutamine amidotransferase-like"/>
    <property type="match status" value="1"/>
</dbReference>
<gene>
    <name evidence="6" type="ORF">NUM_62710</name>
</gene>
<evidence type="ECO:0000259" key="5">
    <source>
        <dbReference type="PROSITE" id="PS01124"/>
    </source>
</evidence>
<dbReference type="Gene3D" id="1.10.10.60">
    <property type="entry name" value="Homeodomain-like"/>
    <property type="match status" value="1"/>
</dbReference>
<dbReference type="InterPro" id="IPR029062">
    <property type="entry name" value="Class_I_gatase-like"/>
</dbReference>
<reference evidence="7" key="1">
    <citation type="journal article" date="2021" name="Int. J. Syst. Evol. Microbiol.">
        <title>Actinocatenispora comari sp. nov., an endophytic actinomycete isolated from aerial parts of Comarum salesowianum.</title>
        <authorList>
            <person name="Oyunbileg N."/>
            <person name="Iizaka Y."/>
            <person name="Hamada M."/>
            <person name="Davaapurev B.O."/>
            <person name="Fukumoto A."/>
            <person name="Tsetseg B."/>
            <person name="Kato F."/>
            <person name="Tamura T."/>
            <person name="Batkhuu J."/>
            <person name="Anzai Y."/>
        </authorList>
    </citation>
    <scope>NUCLEOTIDE SEQUENCE [LARGE SCALE GENOMIC DNA]</scope>
    <source>
        <strain evidence="7">NUM-2625</strain>
    </source>
</reference>
<keyword evidence="7" id="KW-1185">Reference proteome</keyword>
<accession>A0A8J4AJR1</accession>
<evidence type="ECO:0000313" key="7">
    <source>
        <dbReference type="Proteomes" id="UP000614996"/>
    </source>
</evidence>
<evidence type="ECO:0000256" key="3">
    <source>
        <dbReference type="ARBA" id="ARBA00023163"/>
    </source>
</evidence>
<dbReference type="PROSITE" id="PS00041">
    <property type="entry name" value="HTH_ARAC_FAMILY_1"/>
    <property type="match status" value="1"/>
</dbReference>
<dbReference type="SMART" id="SM00342">
    <property type="entry name" value="HTH_ARAC"/>
    <property type="match status" value="1"/>
</dbReference>
<keyword evidence="2" id="KW-0238">DNA-binding</keyword>
<evidence type="ECO:0000256" key="2">
    <source>
        <dbReference type="ARBA" id="ARBA00023125"/>
    </source>
</evidence>
<protein>
    <submittedName>
        <fullName evidence="6">AraC family transcriptional regulator</fullName>
    </submittedName>
</protein>
<proteinExistence type="predicted"/>
<keyword evidence="3" id="KW-0804">Transcription</keyword>
<dbReference type="GO" id="GO:0043565">
    <property type="term" value="F:sequence-specific DNA binding"/>
    <property type="evidence" value="ECO:0007669"/>
    <property type="project" value="InterPro"/>
</dbReference>
<dbReference type="PANTHER" id="PTHR43130:SF3">
    <property type="entry name" value="HTH-TYPE TRANSCRIPTIONAL REGULATOR RV1931C"/>
    <property type="match status" value="1"/>
</dbReference>
<feature type="region of interest" description="Disordered" evidence="4">
    <location>
        <begin position="297"/>
        <end position="345"/>
    </location>
</feature>
<dbReference type="EMBL" id="BOPO01000128">
    <property type="protein sequence ID" value="GIL31017.1"/>
    <property type="molecule type" value="Genomic_DNA"/>
</dbReference>
<dbReference type="Proteomes" id="UP000614996">
    <property type="component" value="Unassembled WGS sequence"/>
</dbReference>
<dbReference type="Pfam" id="PF12833">
    <property type="entry name" value="HTH_18"/>
    <property type="match status" value="1"/>
</dbReference>
<evidence type="ECO:0000313" key="6">
    <source>
        <dbReference type="EMBL" id="GIL31017.1"/>
    </source>
</evidence>
<dbReference type="GO" id="GO:0003700">
    <property type="term" value="F:DNA-binding transcription factor activity"/>
    <property type="evidence" value="ECO:0007669"/>
    <property type="project" value="InterPro"/>
</dbReference>
<dbReference type="InterPro" id="IPR018060">
    <property type="entry name" value="HTH_AraC"/>
</dbReference>
<name>A0A8J4AJR1_9ACTN</name>
<dbReference type="InterPro" id="IPR018062">
    <property type="entry name" value="HTH_AraC-typ_CS"/>
</dbReference>
<feature type="domain" description="HTH araC/xylS-type" evidence="5">
    <location>
        <begin position="211"/>
        <end position="309"/>
    </location>
</feature>
<dbReference type="InterPro" id="IPR002818">
    <property type="entry name" value="DJ-1/PfpI"/>
</dbReference>
<dbReference type="SUPFAM" id="SSF46689">
    <property type="entry name" value="Homeodomain-like"/>
    <property type="match status" value="2"/>
</dbReference>
<dbReference type="InterPro" id="IPR009057">
    <property type="entry name" value="Homeodomain-like_sf"/>
</dbReference>
<comment type="caution">
    <text evidence="6">The sequence shown here is derived from an EMBL/GenBank/DDBJ whole genome shotgun (WGS) entry which is preliminary data.</text>
</comment>
<dbReference type="PROSITE" id="PS01124">
    <property type="entry name" value="HTH_ARAC_FAMILY_2"/>
    <property type="match status" value="1"/>
</dbReference>
<dbReference type="RefSeq" id="WP_207128594.1">
    <property type="nucleotide sequence ID" value="NZ_BOPO01000128.1"/>
</dbReference>
<evidence type="ECO:0000256" key="4">
    <source>
        <dbReference type="SAM" id="MobiDB-lite"/>
    </source>
</evidence>
<dbReference type="AlphaFoldDB" id="A0A8J4AJR1"/>
<feature type="compositionally biased region" description="Low complexity" evidence="4">
    <location>
        <begin position="330"/>
        <end position="345"/>
    </location>
</feature>
<dbReference type="CDD" id="cd03137">
    <property type="entry name" value="GATase1_AraC_1"/>
    <property type="match status" value="1"/>
</dbReference>